<proteinExistence type="inferred from homology"/>
<evidence type="ECO:0000313" key="8">
    <source>
        <dbReference type="Proteomes" id="UP000818323"/>
    </source>
</evidence>
<evidence type="ECO:0000256" key="2">
    <source>
        <dbReference type="ARBA" id="ARBA00022679"/>
    </source>
</evidence>
<comment type="caution">
    <text evidence="7">The sequence shown here is derived from an EMBL/GenBank/DDBJ whole genome shotgun (WGS) entry which is preliminary data.</text>
</comment>
<dbReference type="SMART" id="SM00470">
    <property type="entry name" value="ParB"/>
    <property type="match status" value="1"/>
</dbReference>
<dbReference type="PANTHER" id="PTHR33375:SF1">
    <property type="entry name" value="CHROMOSOME-PARTITIONING PROTEIN PARB-RELATED"/>
    <property type="match status" value="1"/>
</dbReference>
<name>A0ABW9YUW3_9HYPH</name>
<evidence type="ECO:0000256" key="4">
    <source>
        <dbReference type="RuleBase" id="RU362026"/>
    </source>
</evidence>
<dbReference type="Gene3D" id="3.40.50.150">
    <property type="entry name" value="Vaccinia Virus protein VP39"/>
    <property type="match status" value="1"/>
</dbReference>
<dbReference type="PANTHER" id="PTHR33375">
    <property type="entry name" value="CHROMOSOME-PARTITIONING PROTEIN PARB-RELATED"/>
    <property type="match status" value="1"/>
</dbReference>
<dbReference type="EMBL" id="JAAAXJ010000003">
    <property type="protein sequence ID" value="NBJ24189.1"/>
    <property type="molecule type" value="Genomic_DNA"/>
</dbReference>
<evidence type="ECO:0000313" key="7">
    <source>
        <dbReference type="EMBL" id="NBJ24189.1"/>
    </source>
</evidence>
<comment type="catalytic activity">
    <reaction evidence="3">
        <text>a 2'-deoxyadenosine in DNA + S-adenosyl-L-methionine = an N(6)-methyl-2'-deoxyadenosine in DNA + S-adenosyl-L-homocysteine + H(+)</text>
        <dbReference type="Rhea" id="RHEA:15197"/>
        <dbReference type="Rhea" id="RHEA-COMP:12418"/>
        <dbReference type="Rhea" id="RHEA-COMP:12419"/>
        <dbReference type="ChEBI" id="CHEBI:15378"/>
        <dbReference type="ChEBI" id="CHEBI:57856"/>
        <dbReference type="ChEBI" id="CHEBI:59789"/>
        <dbReference type="ChEBI" id="CHEBI:90615"/>
        <dbReference type="ChEBI" id="CHEBI:90616"/>
        <dbReference type="EC" id="2.1.1.72"/>
    </reaction>
</comment>
<evidence type="ECO:0000256" key="1">
    <source>
        <dbReference type="ARBA" id="ARBA00022603"/>
    </source>
</evidence>
<dbReference type="Pfam" id="PF02195">
    <property type="entry name" value="ParB_N"/>
    <property type="match status" value="1"/>
</dbReference>
<organism evidence="7 8">
    <name type="scientific">Microvirga arsenatis</name>
    <dbReference type="NCBI Taxonomy" id="2692265"/>
    <lineage>
        <taxon>Bacteria</taxon>
        <taxon>Pseudomonadati</taxon>
        <taxon>Pseudomonadota</taxon>
        <taxon>Alphaproteobacteria</taxon>
        <taxon>Hyphomicrobiales</taxon>
        <taxon>Methylobacteriaceae</taxon>
        <taxon>Microvirga</taxon>
    </lineage>
</organism>
<reference evidence="7 8" key="1">
    <citation type="submission" date="2020-01" db="EMBL/GenBank/DDBJ databases">
        <title>Microvirga sp. nov., an arsenate reduction bacterium isolated from Tibet hotspring sediments.</title>
        <authorList>
            <person name="Yuan C.-G."/>
        </authorList>
    </citation>
    <scope>NUCLEOTIDE SEQUENCE [LARGE SCALE GENOMIC DNA]</scope>
    <source>
        <strain evidence="7 8">SYSU G3D203</strain>
    </source>
</reference>
<dbReference type="InterPro" id="IPR002941">
    <property type="entry name" value="DNA_methylase_N4/N6"/>
</dbReference>
<dbReference type="InterPro" id="IPR015840">
    <property type="entry name" value="DNA_MeTrfase_ParB"/>
</dbReference>
<dbReference type="SUPFAM" id="SSF110849">
    <property type="entry name" value="ParB/Sulfiredoxin"/>
    <property type="match status" value="1"/>
</dbReference>
<evidence type="ECO:0000256" key="3">
    <source>
        <dbReference type="ARBA" id="ARBA00047942"/>
    </source>
</evidence>
<dbReference type="InterPro" id="IPR029063">
    <property type="entry name" value="SAM-dependent_MTases_sf"/>
</dbReference>
<dbReference type="PRINTS" id="PR00508">
    <property type="entry name" value="S21N4MTFRASE"/>
</dbReference>
<sequence length="491" mass="54021">MREPTANSVSALNSGAAAYPASHKVKALYRDLKLAVEYVPIESVKAYKHALRTHSLAHIEQLAASIQAFGFVQPILIDADGEIVGGHGIFEAARKAGYSSVPVVRLTHLDEAQKRTLRIALNRLAEQSGWNQELLALEFKELLELDLTLDLDFDLTITGFASPEIDQLIERQEQAPDRDPDDRLPGDITETPVSQLGDLWLLGEHRLICGDARDEATYVKLLGDEQAAMGIHDAPYDVPISGHVAKPGRHKEFVMGAGELGEAFTPFLSAFLQASSAFLIPGGYQFCFMDWRHMSEMLSAGQAAGLELKNLCIWNKGSGAMGSLYRSQHEMVFVFKDPKKPGANHVQLGKFGRNRTNVWDYPGAASLRKELELHPTPKNVRMIADAIRDVTSRNDIVLDAFSGSGTTIIACAKVGRRGYAVELDPHYVDVGVRRWEQWSGELARHAETGLTFAEMAELRTSSPDRQIGPEQGSQSDAAQAVRIRQRSSRAA</sequence>
<feature type="region of interest" description="Disordered" evidence="5">
    <location>
        <begin position="459"/>
        <end position="491"/>
    </location>
</feature>
<evidence type="ECO:0000256" key="5">
    <source>
        <dbReference type="SAM" id="MobiDB-lite"/>
    </source>
</evidence>
<evidence type="ECO:0000259" key="6">
    <source>
        <dbReference type="SMART" id="SM00470"/>
    </source>
</evidence>
<protein>
    <recommendedName>
        <fullName evidence="4">Methyltransferase</fullName>
        <ecNumber evidence="4">2.1.1.-</ecNumber>
    </recommendedName>
</protein>
<dbReference type="Pfam" id="PF01555">
    <property type="entry name" value="N6_N4_Mtase"/>
    <property type="match status" value="1"/>
</dbReference>
<keyword evidence="1" id="KW-0489">Methyltransferase</keyword>
<dbReference type="Proteomes" id="UP000818323">
    <property type="component" value="Unassembled WGS sequence"/>
</dbReference>
<dbReference type="CDD" id="cd16403">
    <property type="entry name" value="ParB_N_like_MT"/>
    <property type="match status" value="1"/>
</dbReference>
<dbReference type="InterPro" id="IPR003115">
    <property type="entry name" value="ParB_N"/>
</dbReference>
<dbReference type="InterPro" id="IPR050336">
    <property type="entry name" value="Chromosome_partition/occlusion"/>
</dbReference>
<keyword evidence="8" id="KW-1185">Reference proteome</keyword>
<gene>
    <name evidence="7" type="ORF">GR303_07455</name>
</gene>
<dbReference type="Gene3D" id="3.90.1530.10">
    <property type="entry name" value="Conserved hypothetical protein from pyrococcus furiosus pfu- 392566-001, ParB domain"/>
    <property type="match status" value="1"/>
</dbReference>
<dbReference type="PIRSF" id="PIRSF036758">
    <property type="entry name" value="Aden_M_ParB"/>
    <property type="match status" value="1"/>
</dbReference>
<dbReference type="InterPro" id="IPR036086">
    <property type="entry name" value="ParB/Sulfiredoxin_sf"/>
</dbReference>
<feature type="domain" description="ParB-like N-terminal" evidence="6">
    <location>
        <begin position="37"/>
        <end position="123"/>
    </location>
</feature>
<comment type="similarity">
    <text evidence="4">Belongs to the N(4)/N(6)-methyltransferase family.</text>
</comment>
<dbReference type="SUPFAM" id="SSF53335">
    <property type="entry name" value="S-adenosyl-L-methionine-dependent methyltransferases"/>
    <property type="match status" value="1"/>
</dbReference>
<keyword evidence="2" id="KW-0808">Transferase</keyword>
<dbReference type="InterPro" id="IPR001091">
    <property type="entry name" value="RM_Methyltransferase"/>
</dbReference>
<dbReference type="RefSeq" id="WP_161722563.1">
    <property type="nucleotide sequence ID" value="NZ_JAAAXI010000004.1"/>
</dbReference>
<dbReference type="EC" id="2.1.1.-" evidence="4"/>
<accession>A0ABW9YUW3</accession>